<keyword evidence="3" id="KW-1185">Reference proteome</keyword>
<sequence length="426" mass="47081">MPRRLPWAKKDTAGAKTTTPYADLVSRISDNDDEFLEDVIAASSSKGNQQASESDDDLPNLPAEPSTPHTKSRTKDAWRKGREVSSSPPPLAGDLEQPRVEYMHGAISKFDLRDDEWMMVEDEFLQTAKLFTRHLHIAEYEKLKETIEEKKKGADVARPVVPNAKMSDVGVMKDRAKAQEQKQKRALQAVFASQDDDGAEEQWASLSTHTSRVPTTTPSYAASKRTIGTSAKQQPVARTTSDSDSEDLDTLRPPAKPPLKATPSAPSKISSTPSRLIGASSLNLTTKSSPPTFTKPAPPPPPAKPRSRPLRLAKPFDILDDWTPPKSQPPPIPSSKPTTSKPSHSFDSTKTVKHSLHTRSASSAAEMGAQHVRHEGGAGGRDVVERLVKRKVERERKEMEGQEGKKKRRRRRRRTGDVDDIPTFLF</sequence>
<feature type="compositionally biased region" description="Polar residues" evidence="1">
    <location>
        <begin position="264"/>
        <end position="274"/>
    </location>
</feature>
<feature type="compositionally biased region" description="Basic and acidic residues" evidence="1">
    <location>
        <begin position="73"/>
        <end position="83"/>
    </location>
</feature>
<feature type="compositionally biased region" description="Basic and acidic residues" evidence="1">
    <location>
        <begin position="372"/>
        <end position="404"/>
    </location>
</feature>
<evidence type="ECO:0000313" key="2">
    <source>
        <dbReference type="EMBL" id="EUN29728.1"/>
    </source>
</evidence>
<feature type="region of interest" description="Disordered" evidence="1">
    <location>
        <begin position="39"/>
        <end position="98"/>
    </location>
</feature>
<name>W7EGJ3_BIPV3</name>
<proteinExistence type="predicted"/>
<dbReference type="OrthoDB" id="5374569at2759"/>
<dbReference type="GeneID" id="26253280"/>
<dbReference type="HOGENOM" id="CLU_657452_0_0_1"/>
<evidence type="ECO:0000256" key="1">
    <source>
        <dbReference type="SAM" id="MobiDB-lite"/>
    </source>
</evidence>
<feature type="region of interest" description="Disordered" evidence="1">
    <location>
        <begin position="200"/>
        <end position="426"/>
    </location>
</feature>
<organism evidence="2 3">
    <name type="scientific">Bipolaris victoriae (strain FI3)</name>
    <name type="common">Victoria blight of oats agent</name>
    <name type="synonym">Cochliobolus victoriae</name>
    <dbReference type="NCBI Taxonomy" id="930091"/>
    <lineage>
        <taxon>Eukaryota</taxon>
        <taxon>Fungi</taxon>
        <taxon>Dikarya</taxon>
        <taxon>Ascomycota</taxon>
        <taxon>Pezizomycotina</taxon>
        <taxon>Dothideomycetes</taxon>
        <taxon>Pleosporomycetidae</taxon>
        <taxon>Pleosporales</taxon>
        <taxon>Pleosporineae</taxon>
        <taxon>Pleosporaceae</taxon>
        <taxon>Bipolaris</taxon>
    </lineage>
</organism>
<feature type="compositionally biased region" description="Low complexity" evidence="1">
    <location>
        <begin position="284"/>
        <end position="295"/>
    </location>
</feature>
<dbReference type="AlphaFoldDB" id="W7EGJ3"/>
<feature type="compositionally biased region" description="Basic residues" evidence="1">
    <location>
        <begin position="405"/>
        <end position="414"/>
    </location>
</feature>
<reference evidence="2 3" key="1">
    <citation type="journal article" date="2013" name="PLoS Genet.">
        <title>Comparative genome structure, secondary metabolite, and effector coding capacity across Cochliobolus pathogens.</title>
        <authorList>
            <person name="Condon B.J."/>
            <person name="Leng Y."/>
            <person name="Wu D."/>
            <person name="Bushley K.E."/>
            <person name="Ohm R.A."/>
            <person name="Otillar R."/>
            <person name="Martin J."/>
            <person name="Schackwitz W."/>
            <person name="Grimwood J."/>
            <person name="MohdZainudin N."/>
            <person name="Xue C."/>
            <person name="Wang R."/>
            <person name="Manning V.A."/>
            <person name="Dhillon B."/>
            <person name="Tu Z.J."/>
            <person name="Steffenson B.J."/>
            <person name="Salamov A."/>
            <person name="Sun H."/>
            <person name="Lowry S."/>
            <person name="LaButti K."/>
            <person name="Han J."/>
            <person name="Copeland A."/>
            <person name="Lindquist E."/>
            <person name="Barry K."/>
            <person name="Schmutz J."/>
            <person name="Baker S.E."/>
            <person name="Ciuffetti L.M."/>
            <person name="Grigoriev I.V."/>
            <person name="Zhong S."/>
            <person name="Turgeon B.G."/>
        </authorList>
    </citation>
    <scope>NUCLEOTIDE SEQUENCE [LARGE SCALE GENOMIC DNA]</scope>
    <source>
        <strain evidence="2 3">FI3</strain>
    </source>
</reference>
<evidence type="ECO:0000313" key="3">
    <source>
        <dbReference type="Proteomes" id="UP000054337"/>
    </source>
</evidence>
<feature type="compositionally biased region" description="Polar residues" evidence="1">
    <location>
        <begin position="42"/>
        <end position="52"/>
    </location>
</feature>
<feature type="compositionally biased region" description="Polar residues" evidence="1">
    <location>
        <begin position="204"/>
        <end position="238"/>
    </location>
</feature>
<dbReference type="RefSeq" id="XP_014559313.1">
    <property type="nucleotide sequence ID" value="XM_014703827.1"/>
</dbReference>
<accession>W7EGJ3</accession>
<protein>
    <submittedName>
        <fullName evidence="2">Uncharacterized protein</fullName>
    </submittedName>
</protein>
<gene>
    <name evidence="2" type="ORF">COCVIDRAFT_24265</name>
</gene>
<feature type="compositionally biased region" description="Low complexity" evidence="1">
    <location>
        <begin position="335"/>
        <end position="345"/>
    </location>
</feature>
<dbReference type="EMBL" id="KI968710">
    <property type="protein sequence ID" value="EUN29728.1"/>
    <property type="molecule type" value="Genomic_DNA"/>
</dbReference>
<dbReference type="Proteomes" id="UP000054337">
    <property type="component" value="Unassembled WGS sequence"/>
</dbReference>